<evidence type="ECO:0000313" key="1">
    <source>
        <dbReference type="EMBL" id="KAF6024313.1"/>
    </source>
</evidence>
<proteinExistence type="predicted"/>
<comment type="caution">
    <text evidence="1">The sequence shown here is derived from an EMBL/GenBank/DDBJ whole genome shotgun (WGS) entry which is preliminary data.</text>
</comment>
<keyword evidence="2" id="KW-1185">Reference proteome</keyword>
<organism evidence="1 2">
    <name type="scientific">Bugula neritina</name>
    <name type="common">Brown bryozoan</name>
    <name type="synonym">Sertularia neritina</name>
    <dbReference type="NCBI Taxonomy" id="10212"/>
    <lineage>
        <taxon>Eukaryota</taxon>
        <taxon>Metazoa</taxon>
        <taxon>Spiralia</taxon>
        <taxon>Lophotrochozoa</taxon>
        <taxon>Bryozoa</taxon>
        <taxon>Gymnolaemata</taxon>
        <taxon>Cheilostomatida</taxon>
        <taxon>Flustrina</taxon>
        <taxon>Buguloidea</taxon>
        <taxon>Bugulidae</taxon>
        <taxon>Bugula</taxon>
    </lineage>
</organism>
<name>A0A7J7JEP9_BUGNE</name>
<protein>
    <submittedName>
        <fullName evidence="1">Uncharacterized protein</fullName>
    </submittedName>
</protein>
<reference evidence="1" key="1">
    <citation type="submission" date="2020-06" db="EMBL/GenBank/DDBJ databases">
        <title>Draft genome of Bugula neritina, a colonial animal packing powerful symbionts and potential medicines.</title>
        <authorList>
            <person name="Rayko M."/>
        </authorList>
    </citation>
    <scope>NUCLEOTIDE SEQUENCE [LARGE SCALE GENOMIC DNA]</scope>
    <source>
        <strain evidence="1">Kwan_BN1</strain>
    </source>
</reference>
<dbReference type="AlphaFoldDB" id="A0A7J7JEP9"/>
<dbReference type="EMBL" id="VXIV02002592">
    <property type="protein sequence ID" value="KAF6024313.1"/>
    <property type="molecule type" value="Genomic_DNA"/>
</dbReference>
<dbReference type="Proteomes" id="UP000593567">
    <property type="component" value="Unassembled WGS sequence"/>
</dbReference>
<accession>A0A7J7JEP9</accession>
<evidence type="ECO:0000313" key="2">
    <source>
        <dbReference type="Proteomes" id="UP000593567"/>
    </source>
</evidence>
<gene>
    <name evidence="1" type="ORF">EB796_017381</name>
</gene>
<sequence>MECGPSGPSIALVLRPVEEVYKPVKDSATTLLHPMAVVIAKELVLSPRLARISLAKVSHSEQYHRLSNACNIYTVARFIPGPTGLNGQTAQSHAMAPDPEAELVSTLLKSMENISVKARVTREFLVTKANTVSTYCKLSVLIW</sequence>